<keyword evidence="1 5" id="KW-0805">Transcription regulation</keyword>
<dbReference type="InterPro" id="IPR036388">
    <property type="entry name" value="WH-like_DNA-bd_sf"/>
</dbReference>
<dbReference type="Pfam" id="PF04545">
    <property type="entry name" value="Sigma70_r4"/>
    <property type="match status" value="1"/>
</dbReference>
<dbReference type="SUPFAM" id="SSF88659">
    <property type="entry name" value="Sigma3 and sigma4 domains of RNA polymerase sigma factors"/>
    <property type="match status" value="1"/>
</dbReference>
<name>A0A2G7HJH9_9CLOT</name>
<evidence type="ECO:0000313" key="8">
    <source>
        <dbReference type="EMBL" id="PIH05224.1"/>
    </source>
</evidence>
<comment type="caution">
    <text evidence="8">The sequence shown here is derived from an EMBL/GenBank/DDBJ whole genome shotgun (WGS) entry which is preliminary data.</text>
</comment>
<accession>A0A2G7HJH9</accession>
<dbReference type="Pfam" id="PF04542">
    <property type="entry name" value="Sigma70_r2"/>
    <property type="match status" value="1"/>
</dbReference>
<dbReference type="NCBIfam" id="TIGR02937">
    <property type="entry name" value="sigma70-ECF"/>
    <property type="match status" value="1"/>
</dbReference>
<protein>
    <recommendedName>
        <fullName evidence="5">RNA polymerase sigma factor</fullName>
    </recommendedName>
</protein>
<dbReference type="PANTHER" id="PTHR30603:SF47">
    <property type="entry name" value="RNA POLYMERASE SIGMA FACTOR SIGD, CHLOROPLASTIC"/>
    <property type="match status" value="1"/>
</dbReference>
<evidence type="ECO:0000259" key="6">
    <source>
        <dbReference type="PROSITE" id="PS00715"/>
    </source>
</evidence>
<dbReference type="Proteomes" id="UP000231322">
    <property type="component" value="Unassembled WGS sequence"/>
</dbReference>
<dbReference type="Gene3D" id="1.10.1740.10">
    <property type="match status" value="1"/>
</dbReference>
<evidence type="ECO:0000256" key="2">
    <source>
        <dbReference type="ARBA" id="ARBA00023082"/>
    </source>
</evidence>
<dbReference type="PANTHER" id="PTHR30603">
    <property type="entry name" value="RNA POLYMERASE SIGMA FACTOR RPO"/>
    <property type="match status" value="1"/>
</dbReference>
<dbReference type="InterPro" id="IPR007627">
    <property type="entry name" value="RNA_pol_sigma70_r2"/>
</dbReference>
<feature type="domain" description="RNA polymerase sigma-70" evidence="6">
    <location>
        <begin position="49"/>
        <end position="62"/>
    </location>
</feature>
<dbReference type="PROSITE" id="PS00715">
    <property type="entry name" value="SIGMA70_1"/>
    <property type="match status" value="1"/>
</dbReference>
<dbReference type="GO" id="GO:0006352">
    <property type="term" value="P:DNA-templated transcription initiation"/>
    <property type="evidence" value="ECO:0007669"/>
    <property type="project" value="InterPro"/>
</dbReference>
<keyword evidence="2 5" id="KW-0731">Sigma factor</keyword>
<dbReference type="GO" id="GO:0016987">
    <property type="term" value="F:sigma factor activity"/>
    <property type="evidence" value="ECO:0007669"/>
    <property type="project" value="UniProtKB-KW"/>
</dbReference>
<evidence type="ECO:0000256" key="5">
    <source>
        <dbReference type="RuleBase" id="RU362124"/>
    </source>
</evidence>
<dbReference type="RefSeq" id="WP_099838470.1">
    <property type="nucleotide sequence ID" value="NZ_PEIK01000003.1"/>
</dbReference>
<sequence>MTNEELVCVYQEWNSKEALNQLIEHNTGIVYKLANKFYVQGTNSIDKEDLVQEGFIGLIVAAERYDFNNPNKAKFITYAIHWIYHKINRFINQKNTNGEISVYTPTNEDDTTLLDSLEDDENPYENIEDKIYYEELRTELNEVMHEYITLREREVLKLRYGWNNNKSMTYNEMGEVFDVSGERVRNIQARALKKIRHSSWGKHKAKELYIDKKENIYSINDFINVEQFKNKYLDNDYLDKVVGGL</sequence>
<keyword evidence="9" id="KW-1185">Reference proteome</keyword>
<dbReference type="InterPro" id="IPR000943">
    <property type="entry name" value="RNA_pol_sigma70"/>
</dbReference>
<evidence type="ECO:0000256" key="3">
    <source>
        <dbReference type="ARBA" id="ARBA00023125"/>
    </source>
</evidence>
<dbReference type="InterPro" id="IPR050239">
    <property type="entry name" value="Sigma-70_RNA_pol_init_factors"/>
</dbReference>
<dbReference type="GO" id="GO:0003677">
    <property type="term" value="F:DNA binding"/>
    <property type="evidence" value="ECO:0007669"/>
    <property type="project" value="UniProtKB-KW"/>
</dbReference>
<feature type="domain" description="RNA polymerase sigma-70" evidence="7">
    <location>
        <begin position="169"/>
        <end position="195"/>
    </location>
</feature>
<organism evidence="8 9">
    <name type="scientific">Clostridium combesii</name>
    <dbReference type="NCBI Taxonomy" id="39481"/>
    <lineage>
        <taxon>Bacteria</taxon>
        <taxon>Bacillati</taxon>
        <taxon>Bacillota</taxon>
        <taxon>Clostridia</taxon>
        <taxon>Eubacteriales</taxon>
        <taxon>Clostridiaceae</taxon>
        <taxon>Clostridium</taxon>
    </lineage>
</organism>
<dbReference type="Gene3D" id="1.10.10.10">
    <property type="entry name" value="Winged helix-like DNA-binding domain superfamily/Winged helix DNA-binding domain"/>
    <property type="match status" value="1"/>
</dbReference>
<evidence type="ECO:0000256" key="4">
    <source>
        <dbReference type="ARBA" id="ARBA00023163"/>
    </source>
</evidence>
<evidence type="ECO:0000313" key="9">
    <source>
        <dbReference type="Proteomes" id="UP000231322"/>
    </source>
</evidence>
<proteinExistence type="inferred from homology"/>
<dbReference type="InterPro" id="IPR007630">
    <property type="entry name" value="RNA_pol_sigma70_r4"/>
</dbReference>
<dbReference type="AlphaFoldDB" id="A0A2G7HJH9"/>
<keyword evidence="4 5" id="KW-0804">Transcription</keyword>
<gene>
    <name evidence="8" type="ORF">CS538_05185</name>
</gene>
<dbReference type="CDD" id="cd06171">
    <property type="entry name" value="Sigma70_r4"/>
    <property type="match status" value="1"/>
</dbReference>
<comment type="similarity">
    <text evidence="5">Belongs to the sigma-70 factor family.</text>
</comment>
<evidence type="ECO:0000259" key="7">
    <source>
        <dbReference type="PROSITE" id="PS00716"/>
    </source>
</evidence>
<dbReference type="InterPro" id="IPR014284">
    <property type="entry name" value="RNA_pol_sigma-70_dom"/>
</dbReference>
<keyword evidence="3 5" id="KW-0238">DNA-binding</keyword>
<comment type="function">
    <text evidence="5">Sigma factors are initiation factors that promote the attachment of RNA polymerase to specific initiation sites and are then released.</text>
</comment>
<dbReference type="InterPro" id="IPR013324">
    <property type="entry name" value="RNA_pol_sigma_r3/r4-like"/>
</dbReference>
<dbReference type="EMBL" id="PEIK01000003">
    <property type="protein sequence ID" value="PIH05224.1"/>
    <property type="molecule type" value="Genomic_DNA"/>
</dbReference>
<dbReference type="PRINTS" id="PR00046">
    <property type="entry name" value="SIGMA70FCT"/>
</dbReference>
<evidence type="ECO:0000256" key="1">
    <source>
        <dbReference type="ARBA" id="ARBA00023015"/>
    </source>
</evidence>
<reference evidence="8 9" key="1">
    <citation type="submission" date="2017-10" db="EMBL/GenBank/DDBJ databases">
        <title>Reclassification of Eubacterium combesii and discrepancies in the nomenclature of botulinum neurotoxin producing clostridia. Request for an Opinion.</title>
        <authorList>
            <person name="Dobritsa A.P."/>
            <person name="Kutumbaka K.K."/>
            <person name="Samadpour M."/>
        </authorList>
    </citation>
    <scope>NUCLEOTIDE SEQUENCE [LARGE SCALE GENOMIC DNA]</scope>
    <source>
        <strain evidence="8 9">DSM 20696</strain>
    </source>
</reference>
<dbReference type="PROSITE" id="PS00716">
    <property type="entry name" value="SIGMA70_2"/>
    <property type="match status" value="1"/>
</dbReference>
<dbReference type="InterPro" id="IPR013325">
    <property type="entry name" value="RNA_pol_sigma_r2"/>
</dbReference>
<dbReference type="SUPFAM" id="SSF88946">
    <property type="entry name" value="Sigma2 domain of RNA polymerase sigma factors"/>
    <property type="match status" value="1"/>
</dbReference>
<dbReference type="PIRSF" id="PIRSF000770">
    <property type="entry name" value="RNA_pol_sigma-SigE/K"/>
    <property type="match status" value="1"/>
</dbReference>